<evidence type="ECO:0000256" key="1">
    <source>
        <dbReference type="ARBA" id="ARBA00022723"/>
    </source>
</evidence>
<evidence type="ECO:0000313" key="6">
    <source>
        <dbReference type="Proteomes" id="UP000650582"/>
    </source>
</evidence>
<evidence type="ECO:0000259" key="4">
    <source>
        <dbReference type="Pfam" id="PF00264"/>
    </source>
</evidence>
<dbReference type="GO" id="GO:0046872">
    <property type="term" value="F:metal ion binding"/>
    <property type="evidence" value="ECO:0007669"/>
    <property type="project" value="UniProtKB-KW"/>
</dbReference>
<name>A0A8H7LLC6_9AGAM</name>
<evidence type="ECO:0000313" key="5">
    <source>
        <dbReference type="EMBL" id="KAF8682780.1"/>
    </source>
</evidence>
<dbReference type="EMBL" id="JACYCC010000035">
    <property type="protein sequence ID" value="KAF8682780.1"/>
    <property type="molecule type" value="Genomic_DNA"/>
</dbReference>
<evidence type="ECO:0000256" key="2">
    <source>
        <dbReference type="ARBA" id="ARBA00023008"/>
    </source>
</evidence>
<dbReference type="SUPFAM" id="SSF48056">
    <property type="entry name" value="Di-copper centre-containing domain"/>
    <property type="match status" value="2"/>
</dbReference>
<dbReference type="InterPro" id="IPR008922">
    <property type="entry name" value="Di-copper_centre_dom_sf"/>
</dbReference>
<proteinExistence type="predicted"/>
<dbReference type="InterPro" id="IPR050316">
    <property type="entry name" value="Tyrosinase/Hemocyanin"/>
</dbReference>
<feature type="chain" id="PRO_5034105388" evidence="3">
    <location>
        <begin position="22"/>
        <end position="666"/>
    </location>
</feature>
<gene>
    <name evidence="5" type="ORF">RHS04_02687</name>
</gene>
<feature type="domain" description="Tyrosinase copper-binding" evidence="4">
    <location>
        <begin position="109"/>
        <end position="248"/>
    </location>
</feature>
<keyword evidence="1" id="KW-0479">Metal-binding</keyword>
<dbReference type="AlphaFoldDB" id="A0A8H7LLC6"/>
<comment type="caution">
    <text evidence="5">The sequence shown here is derived from an EMBL/GenBank/DDBJ whole genome shotgun (WGS) entry which is preliminary data.</text>
</comment>
<dbReference type="Proteomes" id="UP000650582">
    <property type="component" value="Unassembled WGS sequence"/>
</dbReference>
<keyword evidence="3" id="KW-0732">Signal</keyword>
<reference evidence="5" key="1">
    <citation type="submission" date="2020-09" db="EMBL/GenBank/DDBJ databases">
        <title>Comparative genome analyses of four rice-infecting Rhizoctonia solani isolates reveal extensive enrichment of homogalacturonan modification genes.</title>
        <authorList>
            <person name="Lee D.-Y."/>
            <person name="Jeon J."/>
            <person name="Kim K.-T."/>
            <person name="Cheong K."/>
            <person name="Song H."/>
            <person name="Choi G."/>
            <person name="Ko J."/>
            <person name="Opiyo S.O."/>
            <person name="Zuo S."/>
            <person name="Madhav S."/>
            <person name="Lee Y.-H."/>
            <person name="Wang G.-L."/>
        </authorList>
    </citation>
    <scope>NUCLEOTIDE SEQUENCE</scope>
    <source>
        <strain evidence="5">AG1-IA YN-7</strain>
    </source>
</reference>
<dbReference type="PANTHER" id="PTHR11474">
    <property type="entry name" value="TYROSINASE FAMILY MEMBER"/>
    <property type="match status" value="1"/>
</dbReference>
<feature type="domain" description="Tyrosinase copper-binding" evidence="4">
    <location>
        <begin position="406"/>
        <end position="602"/>
    </location>
</feature>
<dbReference type="GO" id="GO:0016491">
    <property type="term" value="F:oxidoreductase activity"/>
    <property type="evidence" value="ECO:0007669"/>
    <property type="project" value="InterPro"/>
</dbReference>
<dbReference type="Gene3D" id="1.10.1280.10">
    <property type="entry name" value="Di-copper center containing domain from catechol oxidase"/>
    <property type="match status" value="3"/>
</dbReference>
<evidence type="ECO:0000256" key="3">
    <source>
        <dbReference type="SAM" id="SignalP"/>
    </source>
</evidence>
<keyword evidence="2" id="KW-0186">Copper</keyword>
<organism evidence="5 6">
    <name type="scientific">Rhizoctonia solani</name>
    <dbReference type="NCBI Taxonomy" id="456999"/>
    <lineage>
        <taxon>Eukaryota</taxon>
        <taxon>Fungi</taxon>
        <taxon>Dikarya</taxon>
        <taxon>Basidiomycota</taxon>
        <taxon>Agaricomycotina</taxon>
        <taxon>Agaricomycetes</taxon>
        <taxon>Cantharellales</taxon>
        <taxon>Ceratobasidiaceae</taxon>
        <taxon>Rhizoctonia</taxon>
    </lineage>
</organism>
<dbReference type="PANTHER" id="PTHR11474:SF126">
    <property type="entry name" value="TYROSINASE-LIKE PROTEIN TYR-1-RELATED"/>
    <property type="match status" value="1"/>
</dbReference>
<dbReference type="Pfam" id="PF00264">
    <property type="entry name" value="Tyrosinase"/>
    <property type="match status" value="2"/>
</dbReference>
<dbReference type="InterPro" id="IPR002227">
    <property type="entry name" value="Tyrosinase_Cu-bd"/>
</dbReference>
<feature type="signal peptide" evidence="3">
    <location>
        <begin position="1"/>
        <end position="21"/>
    </location>
</feature>
<accession>A0A8H7LLC6</accession>
<dbReference type="PRINTS" id="PR00092">
    <property type="entry name" value="TYROSINASE"/>
</dbReference>
<sequence>MYFSVKSLAAALVAFAAATTAAPSEKRATCANPVTYVEWRSLPQVQRDSFHNAVKCLRTKRDVNGRNVFDTYPSVHNNVFSNGNPLCGQLSSLASLVLASSSPGSDRFYWDWTIDSGKLATSDIWDPVSGFGGNGNARTRCVENGPYASPGFQLTYPNRHCLARRFNNGNIRDSRIGNMQGSLYSQNAVDTLMRLTDYINFSNDMEEGVHDVIHNVIAGDMAAAFSPNDALFFLHHQNIDRLWAKWQGRNAARLQDYRGNTVQGQDPINGGRYPLAKLTDKLPTQGIRGLPDITVAEVMDTMSDKLCYVSISLTSVSQGVKVRKNFAAYHTLFDLRSLDLPTSLMKFFAVLIPLAAAVLAVPSKSEECTNPEIRVEWRSLTQDQRNSYHKAVKCLQTKPSGVEGLSQYDLFAKRHVDLFGNIHYVAAFLPWHRYFSRARGQLMKQCGYDGPDIYWDWTKDVNNMESSEMFDPVKGFGGTGKQTKTNNTTLNCVNDGPYGLRSNFTLSWPQKRCLQRNFDMRPRRRTWWDKPTSPSTRHSQTQIDNINKKTKFADFWPALEEGPHDSVHNEINNDMAASFSPDDVLFFLHHNNIDRLWALWQDRDQNRLKDYSGSKVQGQNLTDPNRPGASLNNIIFIGMENLGFRNVTVGELMNTQGPVLCYKYDK</sequence>
<protein>
    <submittedName>
        <fullName evidence="5">Common central domain of tyrosinase</fullName>
    </submittedName>
</protein>